<dbReference type="Pfam" id="PF03131">
    <property type="entry name" value="bZIP_Maf"/>
    <property type="match status" value="1"/>
</dbReference>
<feature type="region of interest" description="Disordered" evidence="6">
    <location>
        <begin position="914"/>
        <end position="957"/>
    </location>
</feature>
<feature type="region of interest" description="Disordered" evidence="6">
    <location>
        <begin position="478"/>
        <end position="513"/>
    </location>
</feature>
<keyword evidence="5" id="KW-0539">Nucleus</keyword>
<accession>A0A5E4N021</accession>
<protein>
    <submittedName>
        <fullName evidence="8">Basic leucine zipper domain, Maf-type,Transcription factor, Skn-1-like, DNA-binding</fullName>
    </submittedName>
</protein>
<reference evidence="8 9" key="1">
    <citation type="submission" date="2019-08" db="EMBL/GenBank/DDBJ databases">
        <authorList>
            <person name="Alioto T."/>
            <person name="Alioto T."/>
            <person name="Gomez Garrido J."/>
        </authorList>
    </citation>
    <scope>NUCLEOTIDE SEQUENCE [LARGE SCALE GENOMIC DNA]</scope>
</reference>
<organism evidence="8 9">
    <name type="scientific">Cinara cedri</name>
    <dbReference type="NCBI Taxonomy" id="506608"/>
    <lineage>
        <taxon>Eukaryota</taxon>
        <taxon>Metazoa</taxon>
        <taxon>Ecdysozoa</taxon>
        <taxon>Arthropoda</taxon>
        <taxon>Hexapoda</taxon>
        <taxon>Insecta</taxon>
        <taxon>Pterygota</taxon>
        <taxon>Neoptera</taxon>
        <taxon>Paraneoptera</taxon>
        <taxon>Hemiptera</taxon>
        <taxon>Sternorrhyncha</taxon>
        <taxon>Aphidomorpha</taxon>
        <taxon>Aphidoidea</taxon>
        <taxon>Aphididae</taxon>
        <taxon>Lachninae</taxon>
        <taxon>Cinara</taxon>
    </lineage>
</organism>
<dbReference type="SUPFAM" id="SSF47454">
    <property type="entry name" value="A DNA-binding domain in eukaryotic transcription factors"/>
    <property type="match status" value="1"/>
</dbReference>
<feature type="domain" description="BZIP" evidence="7">
    <location>
        <begin position="840"/>
        <end position="903"/>
    </location>
</feature>
<evidence type="ECO:0000256" key="6">
    <source>
        <dbReference type="SAM" id="MobiDB-lite"/>
    </source>
</evidence>
<keyword evidence="3" id="KW-0010">Activator</keyword>
<dbReference type="PROSITE" id="PS50217">
    <property type="entry name" value="BZIP"/>
    <property type="match status" value="1"/>
</dbReference>
<feature type="compositionally biased region" description="Polar residues" evidence="6">
    <location>
        <begin position="619"/>
        <end position="662"/>
    </location>
</feature>
<dbReference type="GO" id="GO:0005634">
    <property type="term" value="C:nucleus"/>
    <property type="evidence" value="ECO:0007669"/>
    <property type="project" value="TreeGrafter"/>
</dbReference>
<evidence type="ECO:0000259" key="7">
    <source>
        <dbReference type="PROSITE" id="PS50217"/>
    </source>
</evidence>
<keyword evidence="9" id="KW-1185">Reference proteome</keyword>
<evidence type="ECO:0000256" key="3">
    <source>
        <dbReference type="ARBA" id="ARBA00023159"/>
    </source>
</evidence>
<feature type="compositionally biased region" description="Basic and acidic residues" evidence="6">
    <location>
        <begin position="790"/>
        <end position="801"/>
    </location>
</feature>
<evidence type="ECO:0000256" key="4">
    <source>
        <dbReference type="ARBA" id="ARBA00023163"/>
    </source>
</evidence>
<dbReference type="InterPro" id="IPR047167">
    <property type="entry name" value="NFE2-like"/>
</dbReference>
<dbReference type="EMBL" id="CABPRJ010001460">
    <property type="protein sequence ID" value="VVC38009.1"/>
    <property type="molecule type" value="Genomic_DNA"/>
</dbReference>
<dbReference type="Proteomes" id="UP000325440">
    <property type="component" value="Unassembled WGS sequence"/>
</dbReference>
<dbReference type="OrthoDB" id="7458135at2759"/>
<feature type="compositionally biased region" description="Low complexity" evidence="6">
    <location>
        <begin position="492"/>
        <end position="506"/>
    </location>
</feature>
<evidence type="ECO:0000313" key="8">
    <source>
        <dbReference type="EMBL" id="VVC38009.1"/>
    </source>
</evidence>
<dbReference type="PANTHER" id="PTHR24411">
    <property type="entry name" value="NUCLEAR FACTOR ERYTHROID 2-RELATED FACTOR"/>
    <property type="match status" value="1"/>
</dbReference>
<dbReference type="GO" id="GO:0000978">
    <property type="term" value="F:RNA polymerase II cis-regulatory region sequence-specific DNA binding"/>
    <property type="evidence" value="ECO:0007669"/>
    <property type="project" value="InterPro"/>
</dbReference>
<keyword evidence="2 8" id="KW-0238">DNA-binding</keyword>
<feature type="region of interest" description="Disordered" evidence="6">
    <location>
        <begin position="777"/>
        <end position="801"/>
    </location>
</feature>
<proteinExistence type="predicted"/>
<sequence length="957" mass="106663">MKPGLFVYCHEALLYGILLIFNFQRHHKKKIMLRVKKGFSEQLLQMALMLSLIGCDRLWPTFGIIWSSAPSAEVEVGPLDRWGDDGYSYGSGPLTQIHPKSVDRHLDRDWLFNELLSLGRYGADRYPSNIEAYLLNVDGSDENGRDDRPQESGGGPVVKIEPKTENDDEDYDLDQGFDMDAIVDDVLMLAPEDAELVEALWKVDLDYGPSAAIDAGQSQGVFPYGYNGTGFEGLYTLPGDDPPQRNHTFTSSPSSSNRRWFLPPSNSNSSGYSAAATTTSSSFPIRNELADRRNRWEVSSLLVEPVGAGESRSRRHSAINNDDTETLDLDVKPAINFKTDINDNSNSGYAESSSLTDFQVKKESPLYEPSFKFDLDEIESFADMMQCYSQPPPASRHFQGRMGYTRTGNGMDQRGWQDLATCSPMLAFPGDGQHHQHHHYGQHPSSALNYPPGTSMYSHHHNNTGSVLLQNVSLCAPPSLPPPPTTSMDMGSNHVVSSSSSSSSLSHYHHHPSSMGVSTNCNLSSAVATSLHLPGSSSEQPAPFKTEPHQHEMMFPYQNHNNEMAPSSDGLLSSILNDDDLQLIDPAMGADGGMYPVQRMMDAASGSVPCNNAMSTTTMVQNSNAGGDSDSAVSSMGSERVPSLSSDTEWMETNSDSGNNDGYPSHSHQEYGKMRWLDNYLYSGSRGHSSTPQKKYQLYGRRITDSVTGTPNITEAARSNHVGLASDSMNLPYDMSVRDGIPVPGSSQFTRHMASCSRLMTPDHQVALNHTYALPVEGPRTSRNKLKSNKRSEEEQLTRDEKRARNLNIPISVEDIINLPMDEFNERLSKYDLTESQLTLIRDIRRRGKNKVAAQNCRKRKLDQILSLADEVKQMKDRKFNLLQEREYLMTERMRVKTKYDLLYNHIFASLRDPDGNPYSPFTHTLREQPDGSVSIVPRNNGTQTDRNPRSKQHKDK</sequence>
<dbReference type="PANTHER" id="PTHR24411:SF55">
    <property type="entry name" value="SEGMENTATION PROTEIN CAP'N'COLLAR"/>
    <property type="match status" value="1"/>
</dbReference>
<dbReference type="Gene3D" id="1.10.880.10">
    <property type="entry name" value="Transcription factor, Skn-1-like, DNA-binding domain"/>
    <property type="match status" value="1"/>
</dbReference>
<dbReference type="InterPro" id="IPR008917">
    <property type="entry name" value="TF_DNA-bd_sf"/>
</dbReference>
<feature type="region of interest" description="Disordered" evidence="6">
    <location>
        <begin position="238"/>
        <end position="277"/>
    </location>
</feature>
<dbReference type="InterPro" id="IPR004827">
    <property type="entry name" value="bZIP"/>
</dbReference>
<evidence type="ECO:0000256" key="5">
    <source>
        <dbReference type="ARBA" id="ARBA00023242"/>
    </source>
</evidence>
<feature type="compositionally biased region" description="Low complexity" evidence="6">
    <location>
        <begin position="265"/>
        <end position="277"/>
    </location>
</feature>
<dbReference type="CDD" id="cd14698">
    <property type="entry name" value="bZIP_CNC"/>
    <property type="match status" value="1"/>
</dbReference>
<dbReference type="InterPro" id="IPR004826">
    <property type="entry name" value="bZIP_Maf"/>
</dbReference>
<evidence type="ECO:0000313" key="9">
    <source>
        <dbReference type="Proteomes" id="UP000325440"/>
    </source>
</evidence>
<dbReference type="SMART" id="SM00338">
    <property type="entry name" value="BRLZ"/>
    <property type="match status" value="1"/>
</dbReference>
<feature type="compositionally biased region" description="Polar residues" evidence="6">
    <location>
        <begin position="245"/>
        <end position="258"/>
    </location>
</feature>
<name>A0A5E4N021_9HEMI</name>
<gene>
    <name evidence="8" type="ORF">CINCED_3A014646</name>
</gene>
<keyword evidence="4" id="KW-0804">Transcription</keyword>
<dbReference type="GO" id="GO:0000981">
    <property type="term" value="F:DNA-binding transcription factor activity, RNA polymerase II-specific"/>
    <property type="evidence" value="ECO:0007669"/>
    <property type="project" value="TreeGrafter"/>
</dbReference>
<evidence type="ECO:0000256" key="1">
    <source>
        <dbReference type="ARBA" id="ARBA00023015"/>
    </source>
</evidence>
<keyword evidence="1" id="KW-0805">Transcription regulation</keyword>
<feature type="region of interest" description="Disordered" evidence="6">
    <location>
        <begin position="619"/>
        <end position="668"/>
    </location>
</feature>
<dbReference type="FunFam" id="1.10.880.10:FF:000004">
    <property type="entry name" value="Nuclear factor, erythroid 2"/>
    <property type="match status" value="1"/>
</dbReference>
<dbReference type="PROSITE" id="PS00036">
    <property type="entry name" value="BZIP_BASIC"/>
    <property type="match status" value="1"/>
</dbReference>
<dbReference type="AlphaFoldDB" id="A0A5E4N021"/>
<feature type="region of interest" description="Disordered" evidence="6">
    <location>
        <begin position="140"/>
        <end position="170"/>
    </location>
</feature>
<evidence type="ECO:0000256" key="2">
    <source>
        <dbReference type="ARBA" id="ARBA00023125"/>
    </source>
</evidence>